<dbReference type="EMBL" id="BCNO01000003">
    <property type="protein sequence ID" value="GAQ95703.1"/>
    <property type="molecule type" value="Genomic_DNA"/>
</dbReference>
<evidence type="ECO:0000256" key="1">
    <source>
        <dbReference type="SAM" id="Coils"/>
    </source>
</evidence>
<dbReference type="Gene3D" id="1.20.58.130">
    <property type="match status" value="1"/>
</dbReference>
<evidence type="ECO:0000313" key="4">
    <source>
        <dbReference type="Proteomes" id="UP000054976"/>
    </source>
</evidence>
<dbReference type="AlphaFoldDB" id="A0A0U9HRN9"/>
<dbReference type="OrthoDB" id="9790160at2"/>
<dbReference type="STRING" id="86166.TAGGR_3178"/>
<keyword evidence="1" id="KW-0175">Coiled coil</keyword>
<dbReference type="PANTHER" id="PTHR38753:SF1">
    <property type="entry name" value="SLR1441 PROTEIN"/>
    <property type="match status" value="1"/>
</dbReference>
<feature type="domain" description="DUF8196" evidence="2">
    <location>
        <begin position="137"/>
        <end position="221"/>
    </location>
</feature>
<organism evidence="3 4">
    <name type="scientific">Thermodesulfovibrio aggregans</name>
    <dbReference type="NCBI Taxonomy" id="86166"/>
    <lineage>
        <taxon>Bacteria</taxon>
        <taxon>Pseudomonadati</taxon>
        <taxon>Nitrospirota</taxon>
        <taxon>Thermodesulfovibrionia</taxon>
        <taxon>Thermodesulfovibrionales</taxon>
        <taxon>Thermodesulfovibrionaceae</taxon>
        <taxon>Thermodesulfovibrio</taxon>
    </lineage>
</organism>
<name>A0A0U9HRN9_9BACT</name>
<dbReference type="InterPro" id="IPR058509">
    <property type="entry name" value="DUF8196"/>
</dbReference>
<dbReference type="PANTHER" id="PTHR38753">
    <property type="entry name" value="SLR1441 PROTEIN"/>
    <property type="match status" value="1"/>
</dbReference>
<sequence length="235" mass="28464">MHEALLEKRIDQLEQALMELVYQSRKTEMAIEKLAEENRKLALEMKEFKDEMREFKNEMREFKNEMREFKDEMKEFKDEMLNFKREQQEENKRKNKEWSNLAKKMGTIVEDLIAPALRPVLSKYFNCEVEMIGQRILKRIKGEDYEVDAVAACEDLVFMIEVKSTPYARDVEDIKKKSKRFFEFFPEFKNKQLIVIFASITFPEQIVKKASKNKIYVMAWREWEYMDILNFDDIK</sequence>
<dbReference type="InterPro" id="IPR011335">
    <property type="entry name" value="Restrct_endonuc-II-like"/>
</dbReference>
<dbReference type="RefSeq" id="WP_059177129.1">
    <property type="nucleotide sequence ID" value="NZ_BCNO01000003.1"/>
</dbReference>
<accession>A0A0U9HRN9</accession>
<dbReference type="Pfam" id="PF26618">
    <property type="entry name" value="DUF8196"/>
    <property type="match status" value="1"/>
</dbReference>
<protein>
    <recommendedName>
        <fullName evidence="2">DUF8196 domain-containing protein</fullName>
    </recommendedName>
</protein>
<dbReference type="Proteomes" id="UP000054976">
    <property type="component" value="Unassembled WGS sequence"/>
</dbReference>
<evidence type="ECO:0000259" key="2">
    <source>
        <dbReference type="Pfam" id="PF26618"/>
    </source>
</evidence>
<evidence type="ECO:0000313" key="3">
    <source>
        <dbReference type="EMBL" id="GAQ95703.1"/>
    </source>
</evidence>
<comment type="caution">
    <text evidence="3">The sequence shown here is derived from an EMBL/GenBank/DDBJ whole genome shotgun (WGS) entry which is preliminary data.</text>
</comment>
<reference evidence="4" key="1">
    <citation type="submission" date="2016-01" db="EMBL/GenBank/DDBJ databases">
        <title>Draft genome sequence of Thermodesulfovibrio aggregans strain TGE-P1.</title>
        <authorList>
            <person name="Sekiguchi Y."/>
            <person name="Ohashi A."/>
            <person name="Matsuura N."/>
            <person name="Tourlousse M.D."/>
        </authorList>
    </citation>
    <scope>NUCLEOTIDE SEQUENCE [LARGE SCALE GENOMIC DNA]</scope>
    <source>
        <strain evidence="4">TGE-P1</strain>
    </source>
</reference>
<dbReference type="SUPFAM" id="SSF52980">
    <property type="entry name" value="Restriction endonuclease-like"/>
    <property type="match status" value="1"/>
</dbReference>
<feature type="coiled-coil region" evidence="1">
    <location>
        <begin position="3"/>
        <end position="93"/>
    </location>
</feature>
<keyword evidence="4" id="KW-1185">Reference proteome</keyword>
<gene>
    <name evidence="3" type="ORF">TAGGR_3178</name>
</gene>
<proteinExistence type="predicted"/>